<evidence type="ECO:0000313" key="1">
    <source>
        <dbReference type="EMBL" id="KRN10781.1"/>
    </source>
</evidence>
<dbReference type="AlphaFoldDB" id="A0A0R2EEZ6"/>
<reference evidence="1 2" key="1">
    <citation type="journal article" date="2015" name="Genome Announc.">
        <title>Expanding the biotechnology potential of lactobacilli through comparative genomics of 213 strains and associated genera.</title>
        <authorList>
            <person name="Sun Z."/>
            <person name="Harris H.M."/>
            <person name="McCann A."/>
            <person name="Guo C."/>
            <person name="Argimon S."/>
            <person name="Zhang W."/>
            <person name="Yang X."/>
            <person name="Jeffery I.B."/>
            <person name="Cooney J.C."/>
            <person name="Kagawa T.F."/>
            <person name="Liu W."/>
            <person name="Song Y."/>
            <person name="Salvetti E."/>
            <person name="Wrobel A."/>
            <person name="Rasinkangas P."/>
            <person name="Parkhill J."/>
            <person name="Rea M.C."/>
            <person name="O'Sullivan O."/>
            <person name="Ritari J."/>
            <person name="Douillard F.P."/>
            <person name="Paul Ross R."/>
            <person name="Yang R."/>
            <person name="Briner A.E."/>
            <person name="Felis G.E."/>
            <person name="de Vos W.M."/>
            <person name="Barrangou R."/>
            <person name="Klaenhammer T.R."/>
            <person name="Caufield P.W."/>
            <person name="Cui Y."/>
            <person name="Zhang H."/>
            <person name="O'Toole P.W."/>
        </authorList>
    </citation>
    <scope>NUCLEOTIDE SEQUENCE [LARGE SCALE GENOMIC DNA]</scope>
    <source>
        <strain evidence="1 2">DSM 20444</strain>
    </source>
</reference>
<evidence type="ECO:0000313" key="2">
    <source>
        <dbReference type="Proteomes" id="UP000050898"/>
    </source>
</evidence>
<name>A0A0R2EEZ6_9LACO</name>
<comment type="caution">
    <text evidence="1">The sequence shown here is derived from an EMBL/GenBank/DDBJ whole genome shotgun (WGS) entry which is preliminary data.</text>
</comment>
<proteinExistence type="predicted"/>
<organism evidence="1 2">
    <name type="scientific">Liquorilactobacillus mali KCTC 3596 = DSM 20444</name>
    <dbReference type="NCBI Taxonomy" id="1046596"/>
    <lineage>
        <taxon>Bacteria</taxon>
        <taxon>Bacillati</taxon>
        <taxon>Bacillota</taxon>
        <taxon>Bacilli</taxon>
        <taxon>Lactobacillales</taxon>
        <taxon>Lactobacillaceae</taxon>
        <taxon>Liquorilactobacillus</taxon>
    </lineage>
</organism>
<accession>A0A0R2EEZ6</accession>
<dbReference type="RefSeq" id="WP_056993416.1">
    <property type="nucleotide sequence ID" value="NZ_AYYH01000006.1"/>
</dbReference>
<dbReference type="EMBL" id="AYYH01000006">
    <property type="protein sequence ID" value="KRN10781.1"/>
    <property type="molecule type" value="Genomic_DNA"/>
</dbReference>
<dbReference type="PATRIC" id="fig|1046596.6.peg.2122"/>
<gene>
    <name evidence="1" type="ORF">FD00_GL002023</name>
</gene>
<dbReference type="OrthoDB" id="2179319at2"/>
<sequence length="216" mass="25439">MSSDKSDTLELLIEFKKEIYKLGLEKTPSKTLYQEKYTRGAAPSPTTLLNRTGKTWKEILELIGIKDFKRVKVRDTSNMGRPEKVYDIEKNVVRQQLEEFFKVNRNVKTQKEFKELLKQDKNMPSFGKIYNYGYNWSYIKENILKVGEEDKRSKMLEQVVYFLTKEKYDTESINQFSLGKILQEQSELPSIATLYHHKIALKDIKEMMNGNNISSR</sequence>
<keyword evidence="2" id="KW-1185">Reference proteome</keyword>
<dbReference type="Proteomes" id="UP000050898">
    <property type="component" value="Unassembled WGS sequence"/>
</dbReference>
<protein>
    <submittedName>
        <fullName evidence="1">Uncharacterized protein</fullName>
    </submittedName>
</protein>